<dbReference type="AlphaFoldDB" id="A0A3N0ELF4"/>
<evidence type="ECO:0000313" key="2">
    <source>
        <dbReference type="Proteomes" id="UP000267469"/>
    </source>
</evidence>
<dbReference type="EMBL" id="RJTM01000059">
    <property type="protein sequence ID" value="RNL88499.1"/>
    <property type="molecule type" value="Genomic_DNA"/>
</dbReference>
<sequence>MERLWKNGKKKVTITGIVLITALVFTACDDIAEVPDISDKEVILIAPADSTTVRGNAVTFTWQPVEDAEAYVLQVATPDFPNASQVVIDHTIKKDTLGNPLATSYAKEMLPNTYEWRVKAVNSGYETPFSTNRFVLTESDGFSGNTVILNAPEDNFVTNQEEVGLSWGAIAEATGYRVQVRNEDDSVVQEEEVTETALEITFEEGNFTWQVRAEKDAESTLYSSREILVDLTAPNTPELTSPADQSTTTNTEVTFTWSRGNIAGSAEYDKIFIYSDESLQNLVEEEEVTNKTHTATLEEGVYYWNVKGFDRAGNEGELSGTFSFTIN</sequence>
<dbReference type="OrthoDB" id="1121506at2"/>
<keyword evidence="2" id="KW-1185">Reference proteome</keyword>
<proteinExistence type="predicted"/>
<organism evidence="1 2">
    <name type="scientific">Sinomicrobium pectinilyticum</name>
    <dbReference type="NCBI Taxonomy" id="1084421"/>
    <lineage>
        <taxon>Bacteria</taxon>
        <taxon>Pseudomonadati</taxon>
        <taxon>Bacteroidota</taxon>
        <taxon>Flavobacteriia</taxon>
        <taxon>Flavobacteriales</taxon>
        <taxon>Flavobacteriaceae</taxon>
        <taxon>Sinomicrobium</taxon>
    </lineage>
</organism>
<accession>A0A3N0ELF4</accession>
<protein>
    <recommendedName>
        <fullName evidence="3">SusE outer membrane protein domain-containing protein</fullName>
    </recommendedName>
</protein>
<evidence type="ECO:0008006" key="3">
    <source>
        <dbReference type="Google" id="ProtNLM"/>
    </source>
</evidence>
<dbReference type="Gene3D" id="2.60.40.10">
    <property type="entry name" value="Immunoglobulins"/>
    <property type="match status" value="2"/>
</dbReference>
<dbReference type="RefSeq" id="WP_123215597.1">
    <property type="nucleotide sequence ID" value="NZ_RJTM01000059.1"/>
</dbReference>
<dbReference type="Proteomes" id="UP000267469">
    <property type="component" value="Unassembled WGS sequence"/>
</dbReference>
<dbReference type="PROSITE" id="PS51257">
    <property type="entry name" value="PROKAR_LIPOPROTEIN"/>
    <property type="match status" value="1"/>
</dbReference>
<name>A0A3N0ELF4_SINP1</name>
<reference evidence="1 2" key="1">
    <citation type="submission" date="2018-10" db="EMBL/GenBank/DDBJ databases">
        <title>Sinomicrobium pectinilyticum sp. nov., a pectinase-producing bacterium isolated from alkaline and saline soil, and emended description of the genus Sinomicrobium.</title>
        <authorList>
            <person name="Cheng B."/>
            <person name="Li C."/>
            <person name="Lai Q."/>
            <person name="Du M."/>
            <person name="Shao Z."/>
            <person name="Xu P."/>
            <person name="Yang C."/>
        </authorList>
    </citation>
    <scope>NUCLEOTIDE SEQUENCE [LARGE SCALE GENOMIC DNA]</scope>
    <source>
        <strain evidence="1 2">5DNS001</strain>
    </source>
</reference>
<gene>
    <name evidence="1" type="ORF">ED312_08610</name>
</gene>
<comment type="caution">
    <text evidence="1">The sequence shown here is derived from an EMBL/GenBank/DDBJ whole genome shotgun (WGS) entry which is preliminary data.</text>
</comment>
<evidence type="ECO:0000313" key="1">
    <source>
        <dbReference type="EMBL" id="RNL88499.1"/>
    </source>
</evidence>
<dbReference type="InterPro" id="IPR013783">
    <property type="entry name" value="Ig-like_fold"/>
</dbReference>